<feature type="domain" description="NTP pyrophosphohydrolase MazG-like" evidence="1">
    <location>
        <begin position="29"/>
        <end position="104"/>
    </location>
</feature>
<dbReference type="Gene3D" id="1.10.287.1080">
    <property type="entry name" value="MazG-like"/>
    <property type="match status" value="2"/>
</dbReference>
<dbReference type="AlphaFoldDB" id="A0A6J7CB88"/>
<sequence length="214" mass="23905">MIEKSQLQHLVEVMDRLRAPGGCPWDAQQTHESLLTYLIEESYEFIDAVERSDRAEMLEELGDILLQVVFHARIASEENGLGFNIEDVAKGISNKLISRHPHVFSEEKQLTPKEVEVNWEKIKSAEKDRKSAGDGVPLGQPALALTAKLIHRAKKHGERAEPVVEIKNPPVVDQATIGDLLFAVVALATEHGVDPEQAMRNKARAYKESLSRSE</sequence>
<dbReference type="EMBL" id="CAEZZS010000001">
    <property type="protein sequence ID" value="CAB4766435.1"/>
    <property type="molecule type" value="Genomic_DNA"/>
</dbReference>
<name>A0A6J7CB88_9ZZZZ</name>
<dbReference type="GO" id="GO:0046076">
    <property type="term" value="P:dTTP catabolic process"/>
    <property type="evidence" value="ECO:0007669"/>
    <property type="project" value="TreeGrafter"/>
</dbReference>
<dbReference type="EMBL" id="CAEZXH010000001">
    <property type="protein sequence ID" value="CAB4674184.1"/>
    <property type="molecule type" value="Genomic_DNA"/>
</dbReference>
<evidence type="ECO:0000313" key="6">
    <source>
        <dbReference type="EMBL" id="CAB5032959.1"/>
    </source>
</evidence>
<protein>
    <submittedName>
        <fullName evidence="5">Unannotated protein</fullName>
    </submittedName>
</protein>
<dbReference type="FunFam" id="1.10.287.1080:FF:000001">
    <property type="entry name" value="Nucleoside triphosphate pyrophosphohydrolase"/>
    <property type="match status" value="1"/>
</dbReference>
<dbReference type="EMBL" id="CAFBLI010000002">
    <property type="protein sequence ID" value="CAB4855347.1"/>
    <property type="molecule type" value="Genomic_DNA"/>
</dbReference>
<dbReference type="EMBL" id="CAEZUJ010000006">
    <property type="protein sequence ID" value="CAB4592790.1"/>
    <property type="molecule type" value="Genomic_DNA"/>
</dbReference>
<dbReference type="PANTHER" id="PTHR30522:SF0">
    <property type="entry name" value="NUCLEOSIDE TRIPHOSPHATE PYROPHOSPHOHYDROLASE"/>
    <property type="match status" value="1"/>
</dbReference>
<dbReference type="GO" id="GO:0046081">
    <property type="term" value="P:dUTP catabolic process"/>
    <property type="evidence" value="ECO:0007669"/>
    <property type="project" value="TreeGrafter"/>
</dbReference>
<dbReference type="GO" id="GO:0046047">
    <property type="term" value="P:TTP catabolic process"/>
    <property type="evidence" value="ECO:0007669"/>
    <property type="project" value="TreeGrafter"/>
</dbReference>
<evidence type="ECO:0000313" key="4">
    <source>
        <dbReference type="EMBL" id="CAB4766435.1"/>
    </source>
</evidence>
<proteinExistence type="predicted"/>
<evidence type="ECO:0000313" key="5">
    <source>
        <dbReference type="EMBL" id="CAB4855347.1"/>
    </source>
</evidence>
<dbReference type="CDD" id="cd11528">
    <property type="entry name" value="NTP-PPase_MazG_Nterm"/>
    <property type="match status" value="1"/>
</dbReference>
<dbReference type="GO" id="GO:0006203">
    <property type="term" value="P:dGTP catabolic process"/>
    <property type="evidence" value="ECO:0007669"/>
    <property type="project" value="TreeGrafter"/>
</dbReference>
<evidence type="ECO:0000313" key="3">
    <source>
        <dbReference type="EMBL" id="CAB4674184.1"/>
    </source>
</evidence>
<evidence type="ECO:0000313" key="2">
    <source>
        <dbReference type="EMBL" id="CAB4592790.1"/>
    </source>
</evidence>
<dbReference type="GO" id="GO:0006950">
    <property type="term" value="P:response to stress"/>
    <property type="evidence" value="ECO:0007669"/>
    <property type="project" value="UniProtKB-ARBA"/>
</dbReference>
<organism evidence="5">
    <name type="scientific">freshwater metagenome</name>
    <dbReference type="NCBI Taxonomy" id="449393"/>
    <lineage>
        <taxon>unclassified sequences</taxon>
        <taxon>metagenomes</taxon>
        <taxon>ecological metagenomes</taxon>
    </lineage>
</organism>
<dbReference type="InterPro" id="IPR011551">
    <property type="entry name" value="NTP_PyrPHydrolase_MazG"/>
</dbReference>
<gene>
    <name evidence="2" type="ORF">UFOPK1811_00273</name>
    <name evidence="3" type="ORF">UFOPK2360_00051</name>
    <name evidence="4" type="ORF">UFOPK2922_00051</name>
    <name evidence="5" type="ORF">UFOPK3306_00048</name>
    <name evidence="6" type="ORF">UFOPK4209_00025</name>
</gene>
<dbReference type="NCBIfam" id="TIGR00444">
    <property type="entry name" value="mazG"/>
    <property type="match status" value="1"/>
</dbReference>
<dbReference type="Pfam" id="PF03819">
    <property type="entry name" value="MazG"/>
    <property type="match status" value="1"/>
</dbReference>
<accession>A0A6J7CB88</accession>
<evidence type="ECO:0000259" key="1">
    <source>
        <dbReference type="Pfam" id="PF03819"/>
    </source>
</evidence>
<dbReference type="InterPro" id="IPR048015">
    <property type="entry name" value="NTP-PPase_MazG-like_N"/>
</dbReference>
<dbReference type="PANTHER" id="PTHR30522">
    <property type="entry name" value="NUCLEOSIDE TRIPHOSPHATE PYROPHOSPHOHYDROLASE"/>
    <property type="match status" value="1"/>
</dbReference>
<dbReference type="InterPro" id="IPR004518">
    <property type="entry name" value="MazG-like_dom"/>
</dbReference>
<dbReference type="GO" id="GO:0046061">
    <property type="term" value="P:dATP catabolic process"/>
    <property type="evidence" value="ECO:0007669"/>
    <property type="project" value="TreeGrafter"/>
</dbReference>
<dbReference type="EMBL" id="CAFBPY010000002">
    <property type="protein sequence ID" value="CAB5032959.1"/>
    <property type="molecule type" value="Genomic_DNA"/>
</dbReference>
<reference evidence="5" key="1">
    <citation type="submission" date="2020-05" db="EMBL/GenBank/DDBJ databases">
        <authorList>
            <person name="Chiriac C."/>
            <person name="Salcher M."/>
            <person name="Ghai R."/>
            <person name="Kavagutti S V."/>
        </authorList>
    </citation>
    <scope>NUCLEOTIDE SEQUENCE</scope>
</reference>
<dbReference type="GO" id="GO:0047429">
    <property type="term" value="F:nucleoside triphosphate diphosphatase activity"/>
    <property type="evidence" value="ECO:0007669"/>
    <property type="project" value="TreeGrafter"/>
</dbReference>
<dbReference type="SUPFAM" id="SSF101386">
    <property type="entry name" value="all-alpha NTP pyrophosphatases"/>
    <property type="match status" value="1"/>
</dbReference>
<dbReference type="GO" id="GO:0046052">
    <property type="term" value="P:UTP catabolic process"/>
    <property type="evidence" value="ECO:0007669"/>
    <property type="project" value="TreeGrafter"/>
</dbReference>